<comment type="subunit">
    <text evidence="4 15">Homodimer.</text>
</comment>
<comment type="function">
    <text evidence="15">Digests double-stranded RNA. Involved in the processing of primary rRNA transcript to yield the immediate precursors to the large and small rRNAs (23S and 16S). Processes some mRNAs, and tRNAs when they are encoded in the rRNA operon. Processes pre-crRNA and tracrRNA of type II CRISPR loci if present in the organism.</text>
</comment>
<dbReference type="CDD" id="cd10845">
    <property type="entry name" value="DSRM_RNAse_III_family"/>
    <property type="match status" value="1"/>
</dbReference>
<dbReference type="GO" id="GO:0042802">
    <property type="term" value="F:identical protein binding"/>
    <property type="evidence" value="ECO:0007669"/>
    <property type="project" value="UniProtKB-ARBA"/>
</dbReference>
<dbReference type="NCBIfam" id="TIGR02191">
    <property type="entry name" value="RNaseIII"/>
    <property type="match status" value="1"/>
</dbReference>
<comment type="cofactor">
    <cofactor evidence="15">
        <name>Mg(2+)</name>
        <dbReference type="ChEBI" id="CHEBI:18420"/>
    </cofactor>
</comment>
<dbReference type="SMART" id="SM00358">
    <property type="entry name" value="DSRM"/>
    <property type="match status" value="1"/>
</dbReference>
<keyword evidence="7 15" id="KW-0507">mRNA processing</keyword>
<dbReference type="EMBL" id="AAEW02000015">
    <property type="protein sequence ID" value="EAT14994.1"/>
    <property type="molecule type" value="Genomic_DNA"/>
</dbReference>
<evidence type="ECO:0000256" key="15">
    <source>
        <dbReference type="HAMAP-Rule" id="MF_00104"/>
    </source>
</evidence>
<evidence type="ECO:0000259" key="16">
    <source>
        <dbReference type="PROSITE" id="PS50137"/>
    </source>
</evidence>
<protein>
    <recommendedName>
        <fullName evidence="15">Ribonuclease 3</fullName>
        <ecNumber evidence="15">3.1.26.3</ecNumber>
    </recommendedName>
    <alternativeName>
        <fullName evidence="15">Ribonuclease III</fullName>
        <shortName evidence="15">RNase III</shortName>
    </alternativeName>
</protein>
<dbReference type="InterPro" id="IPR011907">
    <property type="entry name" value="RNase_III"/>
</dbReference>
<dbReference type="CDD" id="cd00593">
    <property type="entry name" value="RIBOc"/>
    <property type="match status" value="1"/>
</dbReference>
<accession>Q1JXG8</accession>
<dbReference type="GO" id="GO:0019843">
    <property type="term" value="F:rRNA binding"/>
    <property type="evidence" value="ECO:0007669"/>
    <property type="project" value="UniProtKB-KW"/>
</dbReference>
<dbReference type="PROSITE" id="PS50137">
    <property type="entry name" value="DS_RBD"/>
    <property type="match status" value="1"/>
</dbReference>
<evidence type="ECO:0000256" key="10">
    <source>
        <dbReference type="ARBA" id="ARBA00022723"/>
    </source>
</evidence>
<dbReference type="PROSITE" id="PS50142">
    <property type="entry name" value="RNASE_3_2"/>
    <property type="match status" value="1"/>
</dbReference>
<evidence type="ECO:0000256" key="8">
    <source>
        <dbReference type="ARBA" id="ARBA00022694"/>
    </source>
</evidence>
<dbReference type="GO" id="GO:0006364">
    <property type="term" value="P:rRNA processing"/>
    <property type="evidence" value="ECO:0007669"/>
    <property type="project" value="UniProtKB-UniRule"/>
</dbReference>
<sequence>MWRVNLVDFDKELSQFEERLGYRFTDRHYLQTALIHKSYANEQLRDPAACNERQEFLGDAVLDLVMADYLFCTYPQLPEGELSRIRSELVSARALAKVARRLNLGPCLKLGRGERRSGGQDKDNLLADALEAVFGAVFLDAGWDVARDVLGRMFEGTAVQAARRKSLDYKTRFQELAQARFGAAPEYELVATEGPDHQREYTVIVSCEGRHLGQGSGGSKKAAQQQAACQALKALDDECDGGTA</sequence>
<reference evidence="18" key="2">
    <citation type="submission" date="2006-05" db="EMBL/GenBank/DDBJ databases">
        <title>Sequencing of the draft genome and assembly of Desulfuromonas acetoxidans DSM 684.</title>
        <authorList>
            <consortium name="US DOE Joint Genome Institute (JGI-PGF)"/>
            <person name="Copeland A."/>
            <person name="Lucas S."/>
            <person name="Lapidus A."/>
            <person name="Barry K."/>
            <person name="Detter J.C."/>
            <person name="Glavina del Rio T."/>
            <person name="Hammon N."/>
            <person name="Israni S."/>
            <person name="Dalin E."/>
            <person name="Tice H."/>
            <person name="Bruce D."/>
            <person name="Pitluck S."/>
            <person name="Richardson P."/>
        </authorList>
    </citation>
    <scope>NUCLEOTIDE SEQUENCE [LARGE SCALE GENOMIC DNA]</scope>
    <source>
        <strain evidence="18">DSM 684</strain>
    </source>
</reference>
<dbReference type="GO" id="GO:0005737">
    <property type="term" value="C:cytoplasm"/>
    <property type="evidence" value="ECO:0007669"/>
    <property type="project" value="UniProtKB-SubCell"/>
</dbReference>
<dbReference type="Proteomes" id="UP000005695">
    <property type="component" value="Unassembled WGS sequence"/>
</dbReference>
<name>Q1JXG8_DESA6</name>
<feature type="active site" evidence="15">
    <location>
        <position position="59"/>
    </location>
</feature>
<dbReference type="GO" id="GO:0046872">
    <property type="term" value="F:metal ion binding"/>
    <property type="evidence" value="ECO:0007669"/>
    <property type="project" value="UniProtKB-KW"/>
</dbReference>
<keyword evidence="15" id="KW-0699">rRNA-binding</keyword>
<dbReference type="Pfam" id="PF00035">
    <property type="entry name" value="dsrm"/>
    <property type="match status" value="1"/>
</dbReference>
<dbReference type="GO" id="GO:0006397">
    <property type="term" value="P:mRNA processing"/>
    <property type="evidence" value="ECO:0007669"/>
    <property type="project" value="UniProtKB-UniRule"/>
</dbReference>
<comment type="catalytic activity">
    <reaction evidence="1 15">
        <text>Endonucleolytic cleavage to 5'-phosphomonoester.</text>
        <dbReference type="EC" id="3.1.26.3"/>
    </reaction>
</comment>
<keyword evidence="8 15" id="KW-0819">tRNA processing</keyword>
<evidence type="ECO:0000256" key="2">
    <source>
        <dbReference type="ARBA" id="ARBA00004496"/>
    </source>
</evidence>
<dbReference type="EC" id="3.1.26.3" evidence="15"/>
<dbReference type="GO" id="GO:0003725">
    <property type="term" value="F:double-stranded RNA binding"/>
    <property type="evidence" value="ECO:0007669"/>
    <property type="project" value="TreeGrafter"/>
</dbReference>
<feature type="domain" description="RNase III" evidence="17">
    <location>
        <begin position="13"/>
        <end position="142"/>
    </location>
</feature>
<dbReference type="HAMAP" id="MF_00104">
    <property type="entry name" value="RNase_III"/>
    <property type="match status" value="1"/>
</dbReference>
<keyword evidence="11 15" id="KW-0255">Endonuclease</keyword>
<dbReference type="Gene3D" id="3.30.160.20">
    <property type="match status" value="1"/>
</dbReference>
<evidence type="ECO:0000256" key="9">
    <source>
        <dbReference type="ARBA" id="ARBA00022722"/>
    </source>
</evidence>
<keyword evidence="6 15" id="KW-0698">rRNA processing</keyword>
<dbReference type="InterPro" id="IPR000999">
    <property type="entry name" value="RNase_III_dom"/>
</dbReference>
<dbReference type="PANTHER" id="PTHR11207">
    <property type="entry name" value="RIBONUCLEASE III"/>
    <property type="match status" value="1"/>
</dbReference>
<keyword evidence="5 15" id="KW-0963">Cytoplasm</keyword>
<dbReference type="FunFam" id="1.10.1520.10:FF:000001">
    <property type="entry name" value="Ribonuclease 3"/>
    <property type="match status" value="1"/>
</dbReference>
<evidence type="ECO:0000256" key="1">
    <source>
        <dbReference type="ARBA" id="ARBA00000109"/>
    </source>
</evidence>
<evidence type="ECO:0000256" key="14">
    <source>
        <dbReference type="ARBA" id="ARBA00022884"/>
    </source>
</evidence>
<feature type="binding site" evidence="15">
    <location>
        <position position="55"/>
    </location>
    <ligand>
        <name>Mg(2+)</name>
        <dbReference type="ChEBI" id="CHEBI:18420"/>
    </ligand>
</feature>
<evidence type="ECO:0000313" key="19">
    <source>
        <dbReference type="Proteomes" id="UP000005695"/>
    </source>
</evidence>
<dbReference type="PANTHER" id="PTHR11207:SF0">
    <property type="entry name" value="RIBONUCLEASE 3"/>
    <property type="match status" value="1"/>
</dbReference>
<dbReference type="InterPro" id="IPR014720">
    <property type="entry name" value="dsRBD_dom"/>
</dbReference>
<dbReference type="GO" id="GO:0004525">
    <property type="term" value="F:ribonuclease III activity"/>
    <property type="evidence" value="ECO:0007669"/>
    <property type="project" value="UniProtKB-UniRule"/>
</dbReference>
<dbReference type="SUPFAM" id="SSF54768">
    <property type="entry name" value="dsRNA-binding domain-like"/>
    <property type="match status" value="1"/>
</dbReference>
<keyword evidence="14 15" id="KW-0694">RNA-binding</keyword>
<keyword evidence="13 15" id="KW-0460">Magnesium</keyword>
<proteinExistence type="inferred from homology"/>
<dbReference type="SUPFAM" id="SSF69065">
    <property type="entry name" value="RNase III domain-like"/>
    <property type="match status" value="1"/>
</dbReference>
<dbReference type="Pfam" id="PF14622">
    <property type="entry name" value="Ribonucleas_3_3"/>
    <property type="match status" value="1"/>
</dbReference>
<feature type="domain" description="DRBM" evidence="16">
    <location>
        <begin position="168"/>
        <end position="237"/>
    </location>
</feature>
<dbReference type="Gene3D" id="1.10.1520.10">
    <property type="entry name" value="Ribonuclease III domain"/>
    <property type="match status" value="1"/>
</dbReference>
<gene>
    <name evidence="15" type="primary">rnc</name>
    <name evidence="18" type="ORF">Dace_0772</name>
</gene>
<evidence type="ECO:0000256" key="5">
    <source>
        <dbReference type="ARBA" id="ARBA00022490"/>
    </source>
</evidence>
<evidence type="ECO:0000313" key="18">
    <source>
        <dbReference type="EMBL" id="EAT14994.1"/>
    </source>
</evidence>
<evidence type="ECO:0000256" key="6">
    <source>
        <dbReference type="ARBA" id="ARBA00022552"/>
    </source>
</evidence>
<evidence type="ECO:0000256" key="12">
    <source>
        <dbReference type="ARBA" id="ARBA00022801"/>
    </source>
</evidence>
<reference evidence="18" key="1">
    <citation type="submission" date="2006-05" db="EMBL/GenBank/DDBJ databases">
        <title>Annotation of the draft genome assembly of Desulfuromonas acetoxidans DSM 684.</title>
        <authorList>
            <consortium name="US DOE Joint Genome Institute (JGI-ORNL)"/>
            <person name="Larimer F."/>
            <person name="Land M."/>
            <person name="Hauser L."/>
        </authorList>
    </citation>
    <scope>NUCLEOTIDE SEQUENCE [LARGE SCALE GENOMIC DNA]</scope>
    <source>
        <strain evidence="18">DSM 684</strain>
    </source>
</reference>
<dbReference type="GO" id="GO:0010468">
    <property type="term" value="P:regulation of gene expression"/>
    <property type="evidence" value="ECO:0007669"/>
    <property type="project" value="TreeGrafter"/>
</dbReference>
<keyword evidence="9 15" id="KW-0540">Nuclease</keyword>
<dbReference type="InterPro" id="IPR036389">
    <property type="entry name" value="RNase_III_sf"/>
</dbReference>
<evidence type="ECO:0000256" key="11">
    <source>
        <dbReference type="ARBA" id="ARBA00022759"/>
    </source>
</evidence>
<evidence type="ECO:0000256" key="13">
    <source>
        <dbReference type="ARBA" id="ARBA00022842"/>
    </source>
</evidence>
<comment type="caution">
    <text evidence="18">The sequence shown here is derived from an EMBL/GenBank/DDBJ whole genome shotgun (WGS) entry which is preliminary data.</text>
</comment>
<dbReference type="SMART" id="SM00535">
    <property type="entry name" value="RIBOc"/>
    <property type="match status" value="1"/>
</dbReference>
<evidence type="ECO:0000259" key="17">
    <source>
        <dbReference type="PROSITE" id="PS50142"/>
    </source>
</evidence>
<evidence type="ECO:0000256" key="7">
    <source>
        <dbReference type="ARBA" id="ARBA00022664"/>
    </source>
</evidence>
<organism evidence="18 19">
    <name type="scientific">Desulfuromonas acetoxidans (strain DSM 684 / 11070)</name>
    <dbReference type="NCBI Taxonomy" id="281689"/>
    <lineage>
        <taxon>Bacteria</taxon>
        <taxon>Pseudomonadati</taxon>
        <taxon>Thermodesulfobacteriota</taxon>
        <taxon>Desulfuromonadia</taxon>
        <taxon>Desulfuromonadales</taxon>
        <taxon>Desulfuromonadaceae</taxon>
        <taxon>Desulfuromonas</taxon>
    </lineage>
</organism>
<dbReference type="FunFam" id="3.30.160.20:FF:000003">
    <property type="entry name" value="Ribonuclease 3"/>
    <property type="match status" value="1"/>
</dbReference>
<keyword evidence="19" id="KW-1185">Reference proteome</keyword>
<keyword evidence="12 15" id="KW-0378">Hydrolase</keyword>
<dbReference type="AlphaFoldDB" id="Q1JXG8"/>
<comment type="similarity">
    <text evidence="3">Belongs to the ribonuclease III family.</text>
</comment>
<feature type="binding site" evidence="15">
    <location>
        <position position="131"/>
    </location>
    <ligand>
        <name>Mg(2+)</name>
        <dbReference type="ChEBI" id="CHEBI:18420"/>
    </ligand>
</feature>
<evidence type="ECO:0000256" key="4">
    <source>
        <dbReference type="ARBA" id="ARBA00011738"/>
    </source>
</evidence>
<feature type="binding site" evidence="15">
    <location>
        <position position="128"/>
    </location>
    <ligand>
        <name>Mg(2+)</name>
        <dbReference type="ChEBI" id="CHEBI:18420"/>
    </ligand>
</feature>
<evidence type="ECO:0000256" key="3">
    <source>
        <dbReference type="ARBA" id="ARBA00010183"/>
    </source>
</evidence>
<comment type="subcellular location">
    <subcellularLocation>
        <location evidence="2 15">Cytoplasm</location>
    </subcellularLocation>
</comment>
<dbReference type="GO" id="GO:0008033">
    <property type="term" value="P:tRNA processing"/>
    <property type="evidence" value="ECO:0007669"/>
    <property type="project" value="UniProtKB-KW"/>
</dbReference>
<keyword evidence="10 15" id="KW-0479">Metal-binding</keyword>
<feature type="active site" evidence="15">
    <location>
        <position position="131"/>
    </location>
</feature>